<feature type="region of interest" description="Disordered" evidence="1">
    <location>
        <begin position="32"/>
        <end position="55"/>
    </location>
</feature>
<dbReference type="Proteomes" id="UP001194468">
    <property type="component" value="Unassembled WGS sequence"/>
</dbReference>
<keyword evidence="3" id="KW-1185">Reference proteome</keyword>
<sequence length="55" mass="6135">MIKTHVRLQRIDPAWVRIDLAVQRSIFHRNLNNHPSANLASHTSSRSASTSGTNA</sequence>
<organism evidence="2 3">
    <name type="scientific">Boletus edulis BED1</name>
    <dbReference type="NCBI Taxonomy" id="1328754"/>
    <lineage>
        <taxon>Eukaryota</taxon>
        <taxon>Fungi</taxon>
        <taxon>Dikarya</taxon>
        <taxon>Basidiomycota</taxon>
        <taxon>Agaricomycotina</taxon>
        <taxon>Agaricomycetes</taxon>
        <taxon>Agaricomycetidae</taxon>
        <taxon>Boletales</taxon>
        <taxon>Boletineae</taxon>
        <taxon>Boletaceae</taxon>
        <taxon>Boletoideae</taxon>
        <taxon>Boletus</taxon>
    </lineage>
</organism>
<evidence type="ECO:0000256" key="1">
    <source>
        <dbReference type="SAM" id="MobiDB-lite"/>
    </source>
</evidence>
<gene>
    <name evidence="2" type="ORF">L210DRAFT_3541630</name>
</gene>
<dbReference type="AlphaFoldDB" id="A0AAD4BV24"/>
<dbReference type="EMBL" id="WHUW01000013">
    <property type="protein sequence ID" value="KAF8440082.1"/>
    <property type="molecule type" value="Genomic_DNA"/>
</dbReference>
<reference evidence="2" key="1">
    <citation type="submission" date="2019-10" db="EMBL/GenBank/DDBJ databases">
        <authorList>
            <consortium name="DOE Joint Genome Institute"/>
            <person name="Kuo A."/>
            <person name="Miyauchi S."/>
            <person name="Kiss E."/>
            <person name="Drula E."/>
            <person name="Kohler A."/>
            <person name="Sanchez-Garcia M."/>
            <person name="Andreopoulos B."/>
            <person name="Barry K.W."/>
            <person name="Bonito G."/>
            <person name="Buee M."/>
            <person name="Carver A."/>
            <person name="Chen C."/>
            <person name="Cichocki N."/>
            <person name="Clum A."/>
            <person name="Culley D."/>
            <person name="Crous P.W."/>
            <person name="Fauchery L."/>
            <person name="Girlanda M."/>
            <person name="Hayes R."/>
            <person name="Keri Z."/>
            <person name="LaButti K."/>
            <person name="Lipzen A."/>
            <person name="Lombard V."/>
            <person name="Magnuson J."/>
            <person name="Maillard F."/>
            <person name="Morin E."/>
            <person name="Murat C."/>
            <person name="Nolan M."/>
            <person name="Ohm R."/>
            <person name="Pangilinan J."/>
            <person name="Pereira M."/>
            <person name="Perotto S."/>
            <person name="Peter M."/>
            <person name="Riley R."/>
            <person name="Sitrit Y."/>
            <person name="Stielow B."/>
            <person name="Szollosi G."/>
            <person name="Zifcakova L."/>
            <person name="Stursova M."/>
            <person name="Spatafora J.W."/>
            <person name="Tedersoo L."/>
            <person name="Vaario L.-M."/>
            <person name="Yamada A."/>
            <person name="Yan M."/>
            <person name="Wang P."/>
            <person name="Xu J."/>
            <person name="Bruns T."/>
            <person name="Baldrian P."/>
            <person name="Vilgalys R."/>
            <person name="Henrissat B."/>
            <person name="Grigoriev I.V."/>
            <person name="Hibbett D."/>
            <person name="Nagy L.G."/>
            <person name="Martin F.M."/>
        </authorList>
    </citation>
    <scope>NUCLEOTIDE SEQUENCE</scope>
    <source>
        <strain evidence="2">BED1</strain>
    </source>
</reference>
<accession>A0AAD4BV24</accession>
<protein>
    <submittedName>
        <fullName evidence="2">Uncharacterized protein</fullName>
    </submittedName>
</protein>
<feature type="compositionally biased region" description="Low complexity" evidence="1">
    <location>
        <begin position="40"/>
        <end position="55"/>
    </location>
</feature>
<evidence type="ECO:0000313" key="2">
    <source>
        <dbReference type="EMBL" id="KAF8440082.1"/>
    </source>
</evidence>
<proteinExistence type="predicted"/>
<reference evidence="2" key="2">
    <citation type="journal article" date="2020" name="Nat. Commun.">
        <title>Large-scale genome sequencing of mycorrhizal fungi provides insights into the early evolution of symbiotic traits.</title>
        <authorList>
            <person name="Miyauchi S."/>
            <person name="Kiss E."/>
            <person name="Kuo A."/>
            <person name="Drula E."/>
            <person name="Kohler A."/>
            <person name="Sanchez-Garcia M."/>
            <person name="Morin E."/>
            <person name="Andreopoulos B."/>
            <person name="Barry K.W."/>
            <person name="Bonito G."/>
            <person name="Buee M."/>
            <person name="Carver A."/>
            <person name="Chen C."/>
            <person name="Cichocki N."/>
            <person name="Clum A."/>
            <person name="Culley D."/>
            <person name="Crous P.W."/>
            <person name="Fauchery L."/>
            <person name="Girlanda M."/>
            <person name="Hayes R.D."/>
            <person name="Keri Z."/>
            <person name="LaButti K."/>
            <person name="Lipzen A."/>
            <person name="Lombard V."/>
            <person name="Magnuson J."/>
            <person name="Maillard F."/>
            <person name="Murat C."/>
            <person name="Nolan M."/>
            <person name="Ohm R.A."/>
            <person name="Pangilinan J."/>
            <person name="Pereira M.F."/>
            <person name="Perotto S."/>
            <person name="Peter M."/>
            <person name="Pfister S."/>
            <person name="Riley R."/>
            <person name="Sitrit Y."/>
            <person name="Stielow J.B."/>
            <person name="Szollosi G."/>
            <person name="Zifcakova L."/>
            <person name="Stursova M."/>
            <person name="Spatafora J.W."/>
            <person name="Tedersoo L."/>
            <person name="Vaario L.M."/>
            <person name="Yamada A."/>
            <person name="Yan M."/>
            <person name="Wang P."/>
            <person name="Xu J."/>
            <person name="Bruns T."/>
            <person name="Baldrian P."/>
            <person name="Vilgalys R."/>
            <person name="Dunand C."/>
            <person name="Henrissat B."/>
            <person name="Grigoriev I.V."/>
            <person name="Hibbett D."/>
            <person name="Nagy L.G."/>
            <person name="Martin F.M."/>
        </authorList>
    </citation>
    <scope>NUCLEOTIDE SEQUENCE</scope>
    <source>
        <strain evidence="2">BED1</strain>
    </source>
</reference>
<name>A0AAD4BV24_BOLED</name>
<comment type="caution">
    <text evidence="2">The sequence shown here is derived from an EMBL/GenBank/DDBJ whole genome shotgun (WGS) entry which is preliminary data.</text>
</comment>
<evidence type="ECO:0000313" key="3">
    <source>
        <dbReference type="Proteomes" id="UP001194468"/>
    </source>
</evidence>